<proteinExistence type="predicted"/>
<reference evidence="4" key="1">
    <citation type="journal article" date="2014" name="Proc. Natl. Acad. Sci. U.S.A.">
        <title>Extensive sampling of basidiomycete genomes demonstrates inadequacy of the white-rot/brown-rot paradigm for wood decay fungi.</title>
        <authorList>
            <person name="Riley R."/>
            <person name="Salamov A.A."/>
            <person name="Brown D.W."/>
            <person name="Nagy L.G."/>
            <person name="Floudas D."/>
            <person name="Held B.W."/>
            <person name="Levasseur A."/>
            <person name="Lombard V."/>
            <person name="Morin E."/>
            <person name="Otillar R."/>
            <person name="Lindquist E.A."/>
            <person name="Sun H."/>
            <person name="LaButti K.M."/>
            <person name="Schmutz J."/>
            <person name="Jabbour D."/>
            <person name="Luo H."/>
            <person name="Baker S.E."/>
            <person name="Pisabarro A.G."/>
            <person name="Walton J.D."/>
            <person name="Blanchette R.A."/>
            <person name="Henrissat B."/>
            <person name="Martin F."/>
            <person name="Cullen D."/>
            <person name="Hibbett D.S."/>
            <person name="Grigoriev I.V."/>
        </authorList>
    </citation>
    <scope>NUCLEOTIDE SEQUENCE [LARGE SCALE GENOMIC DNA]</scope>
    <source>
        <strain evidence="4">MUCL 33604</strain>
    </source>
</reference>
<dbReference type="STRING" id="933084.A0A067QLT9"/>
<feature type="compositionally biased region" description="Low complexity" evidence="2">
    <location>
        <begin position="512"/>
        <end position="536"/>
    </location>
</feature>
<dbReference type="EMBL" id="KL197710">
    <property type="protein sequence ID" value="KDQ63606.1"/>
    <property type="molecule type" value="Genomic_DNA"/>
</dbReference>
<evidence type="ECO:0000256" key="2">
    <source>
        <dbReference type="SAM" id="MobiDB-lite"/>
    </source>
</evidence>
<feature type="compositionally biased region" description="Pro residues" evidence="2">
    <location>
        <begin position="189"/>
        <end position="201"/>
    </location>
</feature>
<feature type="compositionally biased region" description="Polar residues" evidence="2">
    <location>
        <begin position="46"/>
        <end position="65"/>
    </location>
</feature>
<evidence type="ECO:0000256" key="1">
    <source>
        <dbReference type="SAM" id="Coils"/>
    </source>
</evidence>
<dbReference type="InParanoid" id="A0A067QLT9"/>
<keyword evidence="1" id="KW-0175">Coiled coil</keyword>
<accession>A0A067QLT9</accession>
<feature type="compositionally biased region" description="Polar residues" evidence="2">
    <location>
        <begin position="627"/>
        <end position="638"/>
    </location>
</feature>
<feature type="compositionally biased region" description="Pro residues" evidence="2">
    <location>
        <begin position="537"/>
        <end position="551"/>
    </location>
</feature>
<evidence type="ECO:0000313" key="3">
    <source>
        <dbReference type="EMBL" id="KDQ63606.1"/>
    </source>
</evidence>
<dbReference type="AlphaFoldDB" id="A0A067QLT9"/>
<name>A0A067QLT9_9AGAM</name>
<feature type="compositionally biased region" description="Basic and acidic residues" evidence="2">
    <location>
        <begin position="207"/>
        <end position="218"/>
    </location>
</feature>
<dbReference type="HOGENOM" id="CLU_029047_0_0_1"/>
<keyword evidence="4" id="KW-1185">Reference proteome</keyword>
<feature type="compositionally biased region" description="Acidic residues" evidence="2">
    <location>
        <begin position="421"/>
        <end position="430"/>
    </location>
</feature>
<feature type="compositionally biased region" description="Low complexity" evidence="2">
    <location>
        <begin position="593"/>
        <end position="603"/>
    </location>
</feature>
<feature type="region of interest" description="Disordered" evidence="2">
    <location>
        <begin position="339"/>
        <end position="645"/>
    </location>
</feature>
<feature type="compositionally biased region" description="Pro residues" evidence="2">
    <location>
        <begin position="344"/>
        <end position="353"/>
    </location>
</feature>
<feature type="coiled-coil region" evidence="1">
    <location>
        <begin position="254"/>
        <end position="312"/>
    </location>
</feature>
<protein>
    <submittedName>
        <fullName evidence="3">Uncharacterized protein</fullName>
    </submittedName>
</protein>
<organism evidence="3 4">
    <name type="scientific">Jaapia argillacea MUCL 33604</name>
    <dbReference type="NCBI Taxonomy" id="933084"/>
    <lineage>
        <taxon>Eukaryota</taxon>
        <taxon>Fungi</taxon>
        <taxon>Dikarya</taxon>
        <taxon>Basidiomycota</taxon>
        <taxon>Agaricomycotina</taxon>
        <taxon>Agaricomycetes</taxon>
        <taxon>Agaricomycetidae</taxon>
        <taxon>Jaapiales</taxon>
        <taxon>Jaapiaceae</taxon>
        <taxon>Jaapia</taxon>
    </lineage>
</organism>
<dbReference type="Proteomes" id="UP000027265">
    <property type="component" value="Unassembled WGS sequence"/>
</dbReference>
<dbReference type="OrthoDB" id="3258416at2759"/>
<sequence>MAHPPTRETLESMKRIDLQRLCKDYGVKANLKSEALIDLILDASGPRTSAPPQRSTSIRVASRSGSRPRDRSTGSVIIHSDSEDEIEDGSNPSHPNHQPPDPPAKTDSAPPEPESSTATSRLPRTRKAKDTQLRLGVGRPAVAGGSGARAVTKIPVVLKSSKRTKSSKTFKSTEADIPEEEPEQHPSTPDVPPLPVDPLTPGPSGTNHDRDEHADKRSSSNVPPPPLGLEASSISIDRVGEVVAQWIKPLEERIQSQRFEIERLSAQVADVEELRLRVENLKAEVERLSGQAADSDNQLKGMRQRLDAAESHMAIALGNRPGPSAFNFADASVVGPSNFRTPGPQLPSRPNIPPTTLGKRHRDSTTSNITGVYEPGQEEDYSESELAGKVLRPEKKRVKLLQEDEDDDGSGSRKRARRDEEELEEHEEDIGGSFEDTFHRPRVPSFTIFTGSAYEPPDDFTDPPPPTTHLPHSYASPSSSSPIQRDTPGPGVPTTSTANASENQNQHAHSHPFSFNFGSGPVGGFSSSGVPSTPYVPSFPYPEPPLSPSPPTRRHHHQPSPNPNKPPATMDPRSALGVGSSSGFINPSALMRPSAPSTSTAAAGQGVGGLMRSSSSNDVGFGLGMTSVPSSGNGTDTPGQPMRRTMYGTELEGDTRFGDFGVEGVATGFWNPSTKF</sequence>
<gene>
    <name evidence="3" type="ORF">JAAARDRAFT_29627</name>
</gene>
<feature type="compositionally biased region" description="Polar residues" evidence="2">
    <location>
        <begin position="493"/>
        <end position="507"/>
    </location>
</feature>
<feature type="region of interest" description="Disordered" evidence="2">
    <location>
        <begin position="44"/>
        <end position="232"/>
    </location>
</feature>
<evidence type="ECO:0000313" key="4">
    <source>
        <dbReference type="Proteomes" id="UP000027265"/>
    </source>
</evidence>